<feature type="compositionally biased region" description="Basic residues" evidence="1">
    <location>
        <begin position="364"/>
        <end position="374"/>
    </location>
</feature>
<feature type="region of interest" description="Disordered" evidence="1">
    <location>
        <begin position="181"/>
        <end position="470"/>
    </location>
</feature>
<dbReference type="Proteomes" id="UP001374579">
    <property type="component" value="Unassembled WGS sequence"/>
</dbReference>
<evidence type="ECO:0000313" key="3">
    <source>
        <dbReference type="Proteomes" id="UP001374579"/>
    </source>
</evidence>
<keyword evidence="3" id="KW-1185">Reference proteome</keyword>
<feature type="compositionally biased region" description="Basic and acidic residues" evidence="1">
    <location>
        <begin position="353"/>
        <end position="362"/>
    </location>
</feature>
<feature type="compositionally biased region" description="Basic and acidic residues" evidence="1">
    <location>
        <begin position="483"/>
        <end position="492"/>
    </location>
</feature>
<feature type="compositionally biased region" description="Basic and acidic residues" evidence="1">
    <location>
        <begin position="527"/>
        <end position="549"/>
    </location>
</feature>
<feature type="region of interest" description="Disordered" evidence="1">
    <location>
        <begin position="482"/>
        <end position="592"/>
    </location>
</feature>
<evidence type="ECO:0000313" key="2">
    <source>
        <dbReference type="EMBL" id="KAK7096998.1"/>
    </source>
</evidence>
<comment type="caution">
    <text evidence="2">The sequence shown here is derived from an EMBL/GenBank/DDBJ whole genome shotgun (WGS) entry which is preliminary data.</text>
</comment>
<feature type="compositionally biased region" description="Basic residues" evidence="1">
    <location>
        <begin position="229"/>
        <end position="238"/>
    </location>
</feature>
<reference evidence="2 3" key="1">
    <citation type="submission" date="2024-02" db="EMBL/GenBank/DDBJ databases">
        <title>Chromosome-scale genome assembly of the rough periwinkle Littorina saxatilis.</title>
        <authorList>
            <person name="De Jode A."/>
            <person name="Faria R."/>
            <person name="Formenti G."/>
            <person name="Sims Y."/>
            <person name="Smith T.P."/>
            <person name="Tracey A."/>
            <person name="Wood J.M.D."/>
            <person name="Zagrodzka Z.B."/>
            <person name="Johannesson K."/>
            <person name="Butlin R.K."/>
            <person name="Leder E.H."/>
        </authorList>
    </citation>
    <scope>NUCLEOTIDE SEQUENCE [LARGE SCALE GENOMIC DNA]</scope>
    <source>
        <strain evidence="2">Snail1</strain>
        <tissue evidence="2">Muscle</tissue>
    </source>
</reference>
<feature type="compositionally biased region" description="Polar residues" evidence="1">
    <location>
        <begin position="502"/>
        <end position="511"/>
    </location>
</feature>
<dbReference type="EMBL" id="JBAMIC010000013">
    <property type="protein sequence ID" value="KAK7096998.1"/>
    <property type="molecule type" value="Genomic_DNA"/>
</dbReference>
<gene>
    <name evidence="2" type="ORF">V1264_004040</name>
</gene>
<sequence length="790" mass="88698">MEKSRDIPGWYQKLLSLRTKPASQITLKQYSLENENRMKIIYPFLPLDQIKGKLHAQWKKQQVPDNRTPSKTEARQQKKYMHPVVQILPRHKTNIEACLADKSQLPVNWMNGSDCFKAWGQNEKTFRGRSFVFSPKVPEVISQSSTLERSILKTGRSDADCYKEKRQPASRVSFHAYEEGNSSPLLYSPPSPFVLSPLSDTEQTEEKGQSSNHQSEQKAAGKSANVLNKKVKQGKRAHQTYGKSASKTTAAPGKSQSTREISSQKKDGHSEGLPLYKKHLLGSAIDQNQIGKGKNGKISKTNPRQTPYNASELKLPSSQKLEPPKFGTPVEGSPNQEEKRFCLFEDEFVVPKPPKDRSENGIKRTPRTRSKRPKSYTWSPALPFSQQTPKLKKSKHTIFSQDKPETYHKDKRNKSGAVEKKQDPQAGRRKSPRFNDTGEMKSLARRESPETAGTRKKQAGKQHSKKVGYQLVVVEAVSLNTEMEDKTRHTQDVQKPYGREGGSNQSKSNPKPDSLEKHKMQSTHNRSKADTLQVEKIHARSRSRCHEENGQNPSLKGIGKHTCTEHGDHQKDNRNDQMESTSNETRSPAIIQNKRIRVQVEKKTVLNQKDSPQHGQLQSMGKVTALENSPQASNQLSSSRFQFETSGDEISYSPDTSEGTNILRHILFQLKGTAASSQGHSYPPSSPAQSRLTEVLDMSRSPLNCAPSPTCQKDLMDCLEPEVTDETSFATTLVNKGSLYRKRDNVLCNMFDAPDSPHTAVPAKVKRNLPSETCPEVTDFSMLFSGDAFV</sequence>
<name>A0AAN9B0T3_9CAEN</name>
<feature type="compositionally biased region" description="Polar residues" evidence="1">
    <location>
        <begin position="241"/>
        <end position="261"/>
    </location>
</feature>
<feature type="compositionally biased region" description="Basic and acidic residues" evidence="1">
    <location>
        <begin position="562"/>
        <end position="577"/>
    </location>
</feature>
<feature type="compositionally biased region" description="Basic and acidic residues" evidence="1">
    <location>
        <begin position="436"/>
        <end position="449"/>
    </location>
</feature>
<accession>A0AAN9B0T3</accession>
<protein>
    <submittedName>
        <fullName evidence="2">Uncharacterized protein</fullName>
    </submittedName>
</protein>
<feature type="compositionally biased region" description="Basic residues" evidence="1">
    <location>
        <begin position="454"/>
        <end position="466"/>
    </location>
</feature>
<dbReference type="AlphaFoldDB" id="A0AAN9B0T3"/>
<feature type="compositionally biased region" description="Polar residues" evidence="1">
    <location>
        <begin position="298"/>
        <end position="309"/>
    </location>
</feature>
<evidence type="ECO:0000256" key="1">
    <source>
        <dbReference type="SAM" id="MobiDB-lite"/>
    </source>
</evidence>
<organism evidence="2 3">
    <name type="scientific">Littorina saxatilis</name>
    <dbReference type="NCBI Taxonomy" id="31220"/>
    <lineage>
        <taxon>Eukaryota</taxon>
        <taxon>Metazoa</taxon>
        <taxon>Spiralia</taxon>
        <taxon>Lophotrochozoa</taxon>
        <taxon>Mollusca</taxon>
        <taxon>Gastropoda</taxon>
        <taxon>Caenogastropoda</taxon>
        <taxon>Littorinimorpha</taxon>
        <taxon>Littorinoidea</taxon>
        <taxon>Littorinidae</taxon>
        <taxon>Littorina</taxon>
    </lineage>
</organism>
<proteinExistence type="predicted"/>